<feature type="transmembrane region" description="Helical" evidence="6">
    <location>
        <begin position="137"/>
        <end position="158"/>
    </location>
</feature>
<keyword evidence="4 6" id="KW-0472">Membrane</keyword>
<feature type="compositionally biased region" description="Basic and acidic residues" evidence="5">
    <location>
        <begin position="30"/>
        <end position="45"/>
    </location>
</feature>
<feature type="domain" description="Major facilitator superfamily (MFS) profile" evidence="7">
    <location>
        <begin position="68"/>
        <end position="525"/>
    </location>
</feature>
<dbReference type="PANTHER" id="PTHR23502">
    <property type="entry name" value="MAJOR FACILITATOR SUPERFAMILY"/>
    <property type="match status" value="1"/>
</dbReference>
<gene>
    <name evidence="8" type="ORF">JX265_008821</name>
</gene>
<dbReference type="SUPFAM" id="SSF103473">
    <property type="entry name" value="MFS general substrate transporter"/>
    <property type="match status" value="1"/>
</dbReference>
<dbReference type="Gene3D" id="1.20.1250.20">
    <property type="entry name" value="MFS general substrate transporter like domains"/>
    <property type="match status" value="1"/>
</dbReference>
<dbReference type="InterPro" id="IPR036259">
    <property type="entry name" value="MFS_trans_sf"/>
</dbReference>
<feature type="transmembrane region" description="Helical" evidence="6">
    <location>
        <begin position="360"/>
        <end position="381"/>
    </location>
</feature>
<dbReference type="InterPro" id="IPR011701">
    <property type="entry name" value="MFS"/>
</dbReference>
<dbReference type="OrthoDB" id="2533084at2759"/>
<accession>A0A9P9WHI7</accession>
<feature type="region of interest" description="Disordered" evidence="5">
    <location>
        <begin position="30"/>
        <end position="51"/>
    </location>
</feature>
<feature type="transmembrane region" description="Helical" evidence="6">
    <location>
        <begin position="500"/>
        <end position="520"/>
    </location>
</feature>
<protein>
    <recommendedName>
        <fullName evidence="7">Major facilitator superfamily (MFS) profile domain-containing protein</fullName>
    </recommendedName>
</protein>
<dbReference type="PROSITE" id="PS50850">
    <property type="entry name" value="MFS"/>
    <property type="match status" value="1"/>
</dbReference>
<evidence type="ECO:0000256" key="1">
    <source>
        <dbReference type="ARBA" id="ARBA00004141"/>
    </source>
</evidence>
<evidence type="ECO:0000256" key="6">
    <source>
        <dbReference type="SAM" id="Phobius"/>
    </source>
</evidence>
<dbReference type="AlphaFoldDB" id="A0A9P9WHI7"/>
<feature type="transmembrane region" description="Helical" evidence="6">
    <location>
        <begin position="110"/>
        <end position="128"/>
    </location>
</feature>
<dbReference type="InterPro" id="IPR020846">
    <property type="entry name" value="MFS_dom"/>
</dbReference>
<evidence type="ECO:0000313" key="8">
    <source>
        <dbReference type="EMBL" id="KAI1863604.1"/>
    </source>
</evidence>
<feature type="transmembrane region" description="Helical" evidence="6">
    <location>
        <begin position="461"/>
        <end position="488"/>
    </location>
</feature>
<dbReference type="Proteomes" id="UP000829685">
    <property type="component" value="Unassembled WGS sequence"/>
</dbReference>
<evidence type="ECO:0000259" key="7">
    <source>
        <dbReference type="PROSITE" id="PS50850"/>
    </source>
</evidence>
<feature type="transmembrane region" description="Helical" evidence="6">
    <location>
        <begin position="430"/>
        <end position="449"/>
    </location>
</feature>
<feature type="transmembrane region" description="Helical" evidence="6">
    <location>
        <begin position="225"/>
        <end position="244"/>
    </location>
</feature>
<evidence type="ECO:0000313" key="9">
    <source>
        <dbReference type="Proteomes" id="UP000829685"/>
    </source>
</evidence>
<comment type="caution">
    <text evidence="8">The sequence shown here is derived from an EMBL/GenBank/DDBJ whole genome shotgun (WGS) entry which is preliminary data.</text>
</comment>
<organism evidence="8 9">
    <name type="scientific">Neoarthrinium moseri</name>
    <dbReference type="NCBI Taxonomy" id="1658444"/>
    <lineage>
        <taxon>Eukaryota</taxon>
        <taxon>Fungi</taxon>
        <taxon>Dikarya</taxon>
        <taxon>Ascomycota</taxon>
        <taxon>Pezizomycotina</taxon>
        <taxon>Sordariomycetes</taxon>
        <taxon>Xylariomycetidae</taxon>
        <taxon>Amphisphaeriales</taxon>
        <taxon>Apiosporaceae</taxon>
        <taxon>Neoarthrinium</taxon>
    </lineage>
</organism>
<feature type="transmembrane region" description="Helical" evidence="6">
    <location>
        <begin position="170"/>
        <end position="189"/>
    </location>
</feature>
<evidence type="ECO:0000256" key="3">
    <source>
        <dbReference type="ARBA" id="ARBA00022989"/>
    </source>
</evidence>
<proteinExistence type="predicted"/>
<reference evidence="8" key="1">
    <citation type="submission" date="2021-03" db="EMBL/GenBank/DDBJ databases">
        <title>Revisited historic fungal species revealed as producer of novel bioactive compounds through whole genome sequencing and comparative genomics.</title>
        <authorList>
            <person name="Vignolle G.A."/>
            <person name="Hochenegger N."/>
            <person name="Mach R.L."/>
            <person name="Mach-Aigner A.R."/>
            <person name="Javad Rahimi M."/>
            <person name="Salim K.A."/>
            <person name="Chan C.M."/>
            <person name="Lim L.B.L."/>
            <person name="Cai F."/>
            <person name="Druzhinina I.S."/>
            <person name="U'Ren J.M."/>
            <person name="Derntl C."/>
        </authorList>
    </citation>
    <scope>NUCLEOTIDE SEQUENCE</scope>
    <source>
        <strain evidence="8">TUCIM 5799</strain>
    </source>
</reference>
<name>A0A9P9WHI7_9PEZI</name>
<dbReference type="GO" id="GO:0005886">
    <property type="term" value="C:plasma membrane"/>
    <property type="evidence" value="ECO:0007669"/>
    <property type="project" value="TreeGrafter"/>
</dbReference>
<evidence type="ECO:0000256" key="4">
    <source>
        <dbReference type="ARBA" id="ARBA00023136"/>
    </source>
</evidence>
<keyword evidence="2 6" id="KW-0812">Transmembrane</keyword>
<dbReference type="PANTHER" id="PTHR23502:SF181">
    <property type="entry name" value="MAJOR FACILITATOR SUPERFAMILY (MFS) PROFILE DOMAIN-CONTAINING PROTEIN"/>
    <property type="match status" value="1"/>
</dbReference>
<comment type="subcellular location">
    <subcellularLocation>
        <location evidence="1">Membrane</location>
        <topology evidence="1">Multi-pass membrane protein</topology>
    </subcellularLocation>
</comment>
<dbReference type="EMBL" id="JAFIMR010000025">
    <property type="protein sequence ID" value="KAI1863604.1"/>
    <property type="molecule type" value="Genomic_DNA"/>
</dbReference>
<feature type="transmembrane region" description="Helical" evidence="6">
    <location>
        <begin position="402"/>
        <end position="424"/>
    </location>
</feature>
<feature type="transmembrane region" description="Helical" evidence="6">
    <location>
        <begin position="67"/>
        <end position="90"/>
    </location>
</feature>
<keyword evidence="3 6" id="KW-1133">Transmembrane helix</keyword>
<dbReference type="GO" id="GO:0022857">
    <property type="term" value="F:transmembrane transporter activity"/>
    <property type="evidence" value="ECO:0007669"/>
    <property type="project" value="InterPro"/>
</dbReference>
<sequence length="534" mass="58213">MASWKHAFSLSKAEVKEAKPPGTVVLIEHHGKTDTEASGDTDTRVRHPIPSADPADPLNWAPWRKHAVLAVAALYAFISNFTAACIAPALELFPVVYPNEHRTFAEVSRLIAVHVLFQGAGNILWVPLSNILGRRPVLLAATLMLTLCTLWCAVAPTYDSLLAARLFQGLGNAAAETVSPALIGDVYFMDERGRAMAVYTIFLVAGSLVGGLAGGKIAFTLGWTYIFWISLALSALTFLGTLFFNPETLYQREYIFPRDHEVDQKGTKDGRAHVEGTVLAPTETSPTTYPPYTFVRSLGFIKPPGGWVHQFLQPWRTLKLPGTWVVMFHYAGLVGGIVTISTIGPQIVAMPPYLWGANAGLINIGALVGNLLGAIYTYVLSDSRLAKQAKHESHGFAEPESRLPTMLPALFIATAGFFIFGFCAQNPGPAVWVGLQFGYGMVAFGLMQVPSIGFNYLIDSYSYLAADCFVMVTILRAIIAFAWTFFVAEWVAARGAAEPFGIFGMLMAIFSLLTIPLWLYGKRMRIATAGLLEH</sequence>
<dbReference type="Pfam" id="PF07690">
    <property type="entry name" value="MFS_1"/>
    <property type="match status" value="1"/>
</dbReference>
<feature type="transmembrane region" description="Helical" evidence="6">
    <location>
        <begin position="324"/>
        <end position="348"/>
    </location>
</feature>
<evidence type="ECO:0000256" key="2">
    <source>
        <dbReference type="ARBA" id="ARBA00022692"/>
    </source>
</evidence>
<feature type="transmembrane region" description="Helical" evidence="6">
    <location>
        <begin position="196"/>
        <end position="219"/>
    </location>
</feature>
<keyword evidence="9" id="KW-1185">Reference proteome</keyword>
<evidence type="ECO:0000256" key="5">
    <source>
        <dbReference type="SAM" id="MobiDB-lite"/>
    </source>
</evidence>